<keyword evidence="10 14" id="KW-1133">Transmembrane helix</keyword>
<dbReference type="Gene3D" id="3.30.565.10">
    <property type="entry name" value="Histidine kinase-like ATPase, C-terminal domain"/>
    <property type="match status" value="1"/>
</dbReference>
<dbReference type="SMART" id="SM00387">
    <property type="entry name" value="HATPase_c"/>
    <property type="match status" value="1"/>
</dbReference>
<dbReference type="GO" id="GO:0000156">
    <property type="term" value="F:phosphorelay response regulator activity"/>
    <property type="evidence" value="ECO:0007669"/>
    <property type="project" value="TreeGrafter"/>
</dbReference>
<dbReference type="SMART" id="SM00304">
    <property type="entry name" value="HAMP"/>
    <property type="match status" value="1"/>
</dbReference>
<evidence type="ECO:0000256" key="7">
    <source>
        <dbReference type="ARBA" id="ARBA00022741"/>
    </source>
</evidence>
<keyword evidence="8" id="KW-0418">Kinase</keyword>
<proteinExistence type="predicted"/>
<dbReference type="PANTHER" id="PTHR42878:SF7">
    <property type="entry name" value="SENSOR HISTIDINE KINASE GLRK"/>
    <property type="match status" value="1"/>
</dbReference>
<evidence type="ECO:0000259" key="17">
    <source>
        <dbReference type="PROSITE" id="PS50885"/>
    </source>
</evidence>
<accession>A0A7X3K987</accession>
<dbReference type="Gene3D" id="6.10.340.10">
    <property type="match status" value="1"/>
</dbReference>
<dbReference type="Pfam" id="PF02518">
    <property type="entry name" value="HATPase_c"/>
    <property type="match status" value="1"/>
</dbReference>
<dbReference type="FunFam" id="1.10.287.130:FF:000001">
    <property type="entry name" value="Two-component sensor histidine kinase"/>
    <property type="match status" value="1"/>
</dbReference>
<comment type="subcellular location">
    <subcellularLocation>
        <location evidence="2">Cell inner membrane</location>
        <topology evidence="2">Multi-pass membrane protein</topology>
    </subcellularLocation>
</comment>
<evidence type="ECO:0000256" key="1">
    <source>
        <dbReference type="ARBA" id="ARBA00000085"/>
    </source>
</evidence>
<dbReference type="CDD" id="cd16922">
    <property type="entry name" value="HATPase_EvgS-ArcB-TorS-like"/>
    <property type="match status" value="1"/>
</dbReference>
<keyword evidence="6 14" id="KW-0812">Transmembrane</keyword>
<feature type="domain" description="HAMP" evidence="17">
    <location>
        <begin position="325"/>
        <end position="378"/>
    </location>
</feature>
<comment type="catalytic activity">
    <reaction evidence="1">
        <text>ATP + protein L-histidine = ADP + protein N-phospho-L-histidine.</text>
        <dbReference type="EC" id="2.7.13.3"/>
    </reaction>
</comment>
<dbReference type="PROSITE" id="PS50885">
    <property type="entry name" value="HAMP"/>
    <property type="match status" value="1"/>
</dbReference>
<dbReference type="FunFam" id="3.30.565.10:FF:000006">
    <property type="entry name" value="Sensor histidine kinase WalK"/>
    <property type="match status" value="1"/>
</dbReference>
<evidence type="ECO:0000256" key="14">
    <source>
        <dbReference type="SAM" id="Phobius"/>
    </source>
</evidence>
<dbReference type="GO" id="GO:0005524">
    <property type="term" value="F:ATP binding"/>
    <property type="evidence" value="ECO:0007669"/>
    <property type="project" value="UniProtKB-KW"/>
</dbReference>
<dbReference type="SUPFAM" id="SSF55785">
    <property type="entry name" value="PYP-like sensor domain (PAS domain)"/>
    <property type="match status" value="1"/>
</dbReference>
<keyword evidence="9" id="KW-0067">ATP-binding</keyword>
<dbReference type="SUPFAM" id="SSF158472">
    <property type="entry name" value="HAMP domain-like"/>
    <property type="match status" value="1"/>
</dbReference>
<evidence type="ECO:0000256" key="10">
    <source>
        <dbReference type="ARBA" id="ARBA00022989"/>
    </source>
</evidence>
<evidence type="ECO:0000256" key="11">
    <source>
        <dbReference type="ARBA" id="ARBA00023012"/>
    </source>
</evidence>
<dbReference type="InterPro" id="IPR013767">
    <property type="entry name" value="PAS_fold"/>
</dbReference>
<feature type="coiled-coil region" evidence="13">
    <location>
        <begin position="370"/>
        <end position="404"/>
    </location>
</feature>
<evidence type="ECO:0000256" key="6">
    <source>
        <dbReference type="ARBA" id="ARBA00022692"/>
    </source>
</evidence>
<evidence type="ECO:0000259" key="16">
    <source>
        <dbReference type="PROSITE" id="PS50112"/>
    </source>
</evidence>
<evidence type="ECO:0000256" key="9">
    <source>
        <dbReference type="ARBA" id="ARBA00022840"/>
    </source>
</evidence>
<dbReference type="CDD" id="cd06225">
    <property type="entry name" value="HAMP"/>
    <property type="match status" value="1"/>
</dbReference>
<dbReference type="InterPro" id="IPR000014">
    <property type="entry name" value="PAS"/>
</dbReference>
<dbReference type="AlphaFoldDB" id="A0A7X3K987"/>
<dbReference type="GO" id="GO:0006355">
    <property type="term" value="P:regulation of DNA-templated transcription"/>
    <property type="evidence" value="ECO:0007669"/>
    <property type="project" value="InterPro"/>
</dbReference>
<dbReference type="Pfam" id="PF00672">
    <property type="entry name" value="HAMP"/>
    <property type="match status" value="1"/>
</dbReference>
<evidence type="ECO:0000256" key="2">
    <source>
        <dbReference type="ARBA" id="ARBA00004429"/>
    </source>
</evidence>
<evidence type="ECO:0000313" key="18">
    <source>
        <dbReference type="EMBL" id="MVW62734.1"/>
    </source>
</evidence>
<keyword evidence="5" id="KW-0808">Transferase</keyword>
<dbReference type="SUPFAM" id="SSF47384">
    <property type="entry name" value="Homodimeric domain of signal transducing histidine kinase"/>
    <property type="match status" value="1"/>
</dbReference>
<dbReference type="InterPro" id="IPR004358">
    <property type="entry name" value="Sig_transdc_His_kin-like_C"/>
</dbReference>
<dbReference type="Proteomes" id="UP000443353">
    <property type="component" value="Unassembled WGS sequence"/>
</dbReference>
<evidence type="ECO:0000256" key="8">
    <source>
        <dbReference type="ARBA" id="ARBA00022777"/>
    </source>
</evidence>
<evidence type="ECO:0000256" key="4">
    <source>
        <dbReference type="ARBA" id="ARBA00022553"/>
    </source>
</evidence>
<keyword evidence="12 14" id="KW-0472">Membrane</keyword>
<dbReference type="InterPro" id="IPR050351">
    <property type="entry name" value="BphY/WalK/GraS-like"/>
</dbReference>
<evidence type="ECO:0000256" key="3">
    <source>
        <dbReference type="ARBA" id="ARBA00012438"/>
    </source>
</evidence>
<dbReference type="InterPro" id="IPR035965">
    <property type="entry name" value="PAS-like_dom_sf"/>
</dbReference>
<dbReference type="GO" id="GO:0005886">
    <property type="term" value="C:plasma membrane"/>
    <property type="evidence" value="ECO:0007669"/>
    <property type="project" value="UniProtKB-SubCell"/>
</dbReference>
<dbReference type="SMART" id="SM00091">
    <property type="entry name" value="PAS"/>
    <property type="match status" value="1"/>
</dbReference>
<evidence type="ECO:0000256" key="5">
    <source>
        <dbReference type="ARBA" id="ARBA00022679"/>
    </source>
</evidence>
<dbReference type="GO" id="GO:0007234">
    <property type="term" value="P:osmosensory signaling via phosphorelay pathway"/>
    <property type="evidence" value="ECO:0007669"/>
    <property type="project" value="TreeGrafter"/>
</dbReference>
<dbReference type="CDD" id="cd00082">
    <property type="entry name" value="HisKA"/>
    <property type="match status" value="1"/>
</dbReference>
<feature type="domain" description="PAS" evidence="16">
    <location>
        <begin position="408"/>
        <end position="479"/>
    </location>
</feature>
<evidence type="ECO:0000256" key="12">
    <source>
        <dbReference type="ARBA" id="ARBA00023136"/>
    </source>
</evidence>
<dbReference type="Gene3D" id="1.10.287.130">
    <property type="match status" value="1"/>
</dbReference>
<evidence type="ECO:0000313" key="19">
    <source>
        <dbReference type="Proteomes" id="UP000443353"/>
    </source>
</evidence>
<organism evidence="18 19">
    <name type="scientific">Massilia cellulosiltytica</name>
    <dbReference type="NCBI Taxonomy" id="2683234"/>
    <lineage>
        <taxon>Bacteria</taxon>
        <taxon>Pseudomonadati</taxon>
        <taxon>Pseudomonadota</taxon>
        <taxon>Betaproteobacteria</taxon>
        <taxon>Burkholderiales</taxon>
        <taxon>Oxalobacteraceae</taxon>
        <taxon>Telluria group</taxon>
        <taxon>Massilia</taxon>
    </lineage>
</organism>
<keyword evidence="19" id="KW-1185">Reference proteome</keyword>
<gene>
    <name evidence="18" type="ORF">GPY61_22655</name>
</gene>
<sequence length="761" mass="82976">MPNPLKSIRRLLPRALGAWLALAFVLLSVVLTLVLTSIIERKSAEQVQTSIGHGLAELAMQTSDKLERGMFERYREVSLLARRRVLAEGQPQERRRATLDGIQHSLGYYSWIGLAGLDGKVQVSAEGLLEGADVSKRPWFRNALRGIHAGDVHEAVLLARYLPRQDEPWRFVDVAFPYVDDEGVTRGVLGAHLSWQWARDVERSVMAGIAARRQVEALIVDADGNVLLGPADVTGRRLTLPSLKAAHAQRRGGYVVETWPDGRSYLVGYQLGHGYGAYPGLGWTVLVRQNVEDAFAPVRRLREYGLASGVVLAGAFSLAGMWLARRITRPLGDLADAAQRIRAGETTPIEIRRGGYAEVRALATTLNALVANLVRRRRALEDLNATLEARVAQRTRELEQALASVRANEQRIATIIETAQDAFVGIDMRGRICDWNSAAEKMLGWSRDEALGRVVSELVMPERFRARSRELLSGFLETGELDILGQRVERILLARDGREIPVEMTLGLAGTGDGLFFSAFVHDISARKEVERMKDEFVSTVSHELRTPLTAISASLALLADGMAGELPPDAKGLVDVANASSGRLVRLVGDVLDIQKMDAGSMAFEKEVQPLLPLAEDAVAAMQSFATQSGIELSCVAAPGAEHARVDVDRDRLAQVLTNLLSNAIKFSEPGSTVRTQVEAGAEHVRLAVADEGAGIPEAFRERVFQRFAQADGADSRRQGGTGLGLSICKTIVEELGGNIWFDSAEGIGTTFYVELPLAA</sequence>
<dbReference type="Pfam" id="PF00989">
    <property type="entry name" value="PAS"/>
    <property type="match status" value="1"/>
</dbReference>
<reference evidence="18 19" key="1">
    <citation type="submission" date="2019-12" db="EMBL/GenBank/DDBJ databases">
        <authorList>
            <person name="Li C."/>
            <person name="Zhao J."/>
        </authorList>
    </citation>
    <scope>NUCLEOTIDE SEQUENCE [LARGE SCALE GENOMIC DNA]</scope>
    <source>
        <strain evidence="18 19">NEAU-DD11</strain>
    </source>
</reference>
<dbReference type="InterPro" id="IPR036890">
    <property type="entry name" value="HATPase_C_sf"/>
</dbReference>
<dbReference type="CDD" id="cd00130">
    <property type="entry name" value="PAS"/>
    <property type="match status" value="1"/>
</dbReference>
<dbReference type="Pfam" id="PF00512">
    <property type="entry name" value="HisKA"/>
    <property type="match status" value="1"/>
</dbReference>
<evidence type="ECO:0000256" key="13">
    <source>
        <dbReference type="SAM" id="Coils"/>
    </source>
</evidence>
<dbReference type="InterPro" id="IPR005467">
    <property type="entry name" value="His_kinase_dom"/>
</dbReference>
<dbReference type="EC" id="2.7.13.3" evidence="3"/>
<dbReference type="InterPro" id="IPR003660">
    <property type="entry name" value="HAMP_dom"/>
</dbReference>
<dbReference type="PROSITE" id="PS50112">
    <property type="entry name" value="PAS"/>
    <property type="match status" value="1"/>
</dbReference>
<keyword evidence="13" id="KW-0175">Coiled coil</keyword>
<dbReference type="PRINTS" id="PR00344">
    <property type="entry name" value="BCTRLSENSOR"/>
</dbReference>
<dbReference type="InterPro" id="IPR036097">
    <property type="entry name" value="HisK_dim/P_sf"/>
</dbReference>
<dbReference type="EMBL" id="WSES01000007">
    <property type="protein sequence ID" value="MVW62734.1"/>
    <property type="molecule type" value="Genomic_DNA"/>
</dbReference>
<dbReference type="InterPro" id="IPR003594">
    <property type="entry name" value="HATPase_dom"/>
</dbReference>
<comment type="caution">
    <text evidence="18">The sequence shown here is derived from an EMBL/GenBank/DDBJ whole genome shotgun (WGS) entry which is preliminary data.</text>
</comment>
<dbReference type="InterPro" id="IPR003661">
    <property type="entry name" value="HisK_dim/P_dom"/>
</dbReference>
<dbReference type="PANTHER" id="PTHR42878">
    <property type="entry name" value="TWO-COMPONENT HISTIDINE KINASE"/>
    <property type="match status" value="1"/>
</dbReference>
<feature type="domain" description="Histidine kinase" evidence="15">
    <location>
        <begin position="540"/>
        <end position="761"/>
    </location>
</feature>
<dbReference type="GO" id="GO:0000155">
    <property type="term" value="F:phosphorelay sensor kinase activity"/>
    <property type="evidence" value="ECO:0007669"/>
    <property type="project" value="InterPro"/>
</dbReference>
<name>A0A7X3K987_9BURK</name>
<keyword evidence="11" id="KW-0902">Two-component regulatory system</keyword>
<dbReference type="NCBIfam" id="TIGR00229">
    <property type="entry name" value="sensory_box"/>
    <property type="match status" value="1"/>
</dbReference>
<dbReference type="SUPFAM" id="SSF55874">
    <property type="entry name" value="ATPase domain of HSP90 chaperone/DNA topoisomerase II/histidine kinase"/>
    <property type="match status" value="1"/>
</dbReference>
<dbReference type="SMART" id="SM00388">
    <property type="entry name" value="HisKA"/>
    <property type="match status" value="1"/>
</dbReference>
<dbReference type="GO" id="GO:0030295">
    <property type="term" value="F:protein kinase activator activity"/>
    <property type="evidence" value="ECO:0007669"/>
    <property type="project" value="TreeGrafter"/>
</dbReference>
<protein>
    <recommendedName>
        <fullName evidence="3">histidine kinase</fullName>
        <ecNumber evidence="3">2.7.13.3</ecNumber>
    </recommendedName>
</protein>
<dbReference type="CDD" id="cd18774">
    <property type="entry name" value="PDC2_HK_sensor"/>
    <property type="match status" value="1"/>
</dbReference>
<dbReference type="Gene3D" id="3.30.450.20">
    <property type="entry name" value="PAS domain"/>
    <property type="match status" value="2"/>
</dbReference>
<dbReference type="PROSITE" id="PS50109">
    <property type="entry name" value="HIS_KIN"/>
    <property type="match status" value="1"/>
</dbReference>
<keyword evidence="7" id="KW-0547">Nucleotide-binding</keyword>
<evidence type="ECO:0000259" key="15">
    <source>
        <dbReference type="PROSITE" id="PS50109"/>
    </source>
</evidence>
<feature type="transmembrane region" description="Helical" evidence="14">
    <location>
        <begin position="304"/>
        <end position="324"/>
    </location>
</feature>
<dbReference type="RefSeq" id="WP_160410038.1">
    <property type="nucleotide sequence ID" value="NZ_WSES01000007.1"/>
</dbReference>
<keyword evidence="4" id="KW-0597">Phosphoprotein</keyword>